<feature type="transmembrane region" description="Helical" evidence="1">
    <location>
        <begin position="30"/>
        <end position="52"/>
    </location>
</feature>
<organism evidence="2 3">
    <name type="scientific">Salinisphaera shabanensis E1L3A</name>
    <dbReference type="NCBI Taxonomy" id="1033802"/>
    <lineage>
        <taxon>Bacteria</taxon>
        <taxon>Pseudomonadati</taxon>
        <taxon>Pseudomonadota</taxon>
        <taxon>Gammaproteobacteria</taxon>
        <taxon>Salinisphaerales</taxon>
        <taxon>Salinisphaeraceae</taxon>
        <taxon>Salinisphaera</taxon>
    </lineage>
</organism>
<evidence type="ECO:0000256" key="1">
    <source>
        <dbReference type="SAM" id="Phobius"/>
    </source>
</evidence>
<dbReference type="STRING" id="1033802.SSPSH_002143"/>
<sequence length="475" mass="52301">MRDQPRWQAAALIPLVVGLAWLIFGWSHGLVVAVLATLAGVPLLGCATAIAFWPGDRQITQYLAVGAVASIFLAVVLWPWLGLVSLGLIVGGSVCFLAAGWVATRESVRPRAVPEPPLSLGVCRKVATDEALLGMFVAGARIPRGAVVKRDFDELSALHDLAESGHWSADRRSWHRTPAPPRDVRLTPSKAQGCRFDWLHFDSGFEADTALPGAARWQAHRPNQRMAARIFRHEGEPRPWLICIHGYRMGINELDLSLFRAKRLHLKFGMNVAMPILPLHGARRIARVTGGHFLDGPMADLVHAQAQGLWDLRRLKAWIGAEQPDQPIGALGYSLGGYHAALLAAFEADLACVIAGIPLTDIPAALWAHMPTLHLRYLEAQGLSQAQLSALMAPVSPLHLTPVVPYERRYIFAATADRLVDPEQPLRLWRHWGEPAMHWYHGSHLSVRREAELLPFVEDALDRHGLIVTRSGAAR</sequence>
<evidence type="ECO:0000313" key="3">
    <source>
        <dbReference type="Proteomes" id="UP000006242"/>
    </source>
</evidence>
<proteinExistence type="predicted"/>
<keyword evidence="3" id="KW-1185">Reference proteome</keyword>
<dbReference type="eggNOG" id="COG1073">
    <property type="taxonomic scope" value="Bacteria"/>
</dbReference>
<keyword evidence="1" id="KW-0472">Membrane</keyword>
<dbReference type="SUPFAM" id="SSF53474">
    <property type="entry name" value="alpha/beta-Hydrolases"/>
    <property type="match status" value="1"/>
</dbReference>
<dbReference type="InterPro" id="IPR029058">
    <property type="entry name" value="AB_hydrolase_fold"/>
</dbReference>
<dbReference type="Proteomes" id="UP000006242">
    <property type="component" value="Unassembled WGS sequence"/>
</dbReference>
<dbReference type="Gene3D" id="3.40.50.1820">
    <property type="entry name" value="alpha/beta hydrolase"/>
    <property type="match status" value="1"/>
</dbReference>
<feature type="transmembrane region" description="Helical" evidence="1">
    <location>
        <begin position="59"/>
        <end position="78"/>
    </location>
</feature>
<dbReference type="PANTHER" id="PTHR13617">
    <property type="entry name" value="PROTEIN ABHD18"/>
    <property type="match status" value="1"/>
</dbReference>
<reference evidence="2 3" key="1">
    <citation type="journal article" date="2011" name="J. Bacteriol.">
        <title>Genome sequence of Salinisphaera shabanensis, a gammaproteobacterium from the harsh, variable environment of the brine-seawater interface of the Shaban Deep in the Red Sea.</title>
        <authorList>
            <person name="Antunes A."/>
            <person name="Alam I."/>
            <person name="Bajic V.B."/>
            <person name="Stingl U."/>
        </authorList>
    </citation>
    <scope>NUCLEOTIDE SEQUENCE [LARGE SCALE GENOMIC DNA]</scope>
    <source>
        <strain evidence="2 3">E1L3A</strain>
    </source>
</reference>
<dbReference type="PANTHER" id="PTHR13617:SF14">
    <property type="entry name" value="PROTEIN ABHD18"/>
    <property type="match status" value="1"/>
</dbReference>
<comment type="caution">
    <text evidence="2">The sequence shown here is derived from an EMBL/GenBank/DDBJ whole genome shotgun (WGS) entry which is preliminary data.</text>
</comment>
<evidence type="ECO:0000313" key="2">
    <source>
        <dbReference type="EMBL" id="ERJ18850.1"/>
    </source>
</evidence>
<keyword evidence="2" id="KW-0378">Hydrolase</keyword>
<keyword evidence="1" id="KW-0812">Transmembrane</keyword>
<dbReference type="GO" id="GO:0016787">
    <property type="term" value="F:hydrolase activity"/>
    <property type="evidence" value="ECO:0007669"/>
    <property type="project" value="UniProtKB-KW"/>
</dbReference>
<dbReference type="EMBL" id="AFNV02000014">
    <property type="protein sequence ID" value="ERJ18850.1"/>
    <property type="molecule type" value="Genomic_DNA"/>
</dbReference>
<protein>
    <submittedName>
        <fullName evidence="2">Alpha/beta hydrolase protein</fullName>
    </submittedName>
</protein>
<reference evidence="2 3" key="2">
    <citation type="journal article" date="2013" name="PLoS ONE">
        <title>INDIGO - INtegrated Data Warehouse of MIcrobial GenOmes with Examples from the Red Sea Extremophiles.</title>
        <authorList>
            <person name="Alam I."/>
            <person name="Antunes A."/>
            <person name="Kamau A.A."/>
            <person name="Ba Alawi W."/>
            <person name="Kalkatawi M."/>
            <person name="Stingl U."/>
            <person name="Bajic V.B."/>
        </authorList>
    </citation>
    <scope>NUCLEOTIDE SEQUENCE [LARGE SCALE GENOMIC DNA]</scope>
    <source>
        <strain evidence="2 3">E1L3A</strain>
    </source>
</reference>
<dbReference type="AlphaFoldDB" id="U2ELQ4"/>
<accession>U2ELQ4</accession>
<feature type="transmembrane region" description="Helical" evidence="1">
    <location>
        <begin position="7"/>
        <end position="24"/>
    </location>
</feature>
<keyword evidence="1" id="KW-1133">Transmembrane helix</keyword>
<name>U2ELQ4_9GAMM</name>
<gene>
    <name evidence="2" type="ORF">SSPSH_002143</name>
</gene>